<dbReference type="Proteomes" id="UP000235392">
    <property type="component" value="Unassembled WGS sequence"/>
</dbReference>
<name>A0A2N5UWY5_9BASI</name>
<comment type="caution">
    <text evidence="2">The sequence shown here is derived from an EMBL/GenBank/DDBJ whole genome shotgun (WGS) entry which is preliminary data.</text>
</comment>
<protein>
    <submittedName>
        <fullName evidence="2">Uncharacterized protein</fullName>
    </submittedName>
</protein>
<sequence>MSFDLTQPSSSKHPYTTYTPHHVPMTPPESSGCTIVPVDATPTQLATRSRRTTKTKKKKQQQRSMSSDGSDCEMVVTMDAGDGDGLSDSDMDAASGSGMDSQQESGEEEELESEEEEEEEEEEEAERMVVLRDAFLGEGEEEQSMYDGGSMLAEGTSPARETEAALVELSSSISSGLTQYRDQFCSWEQLQAHSLPSSSSQLASVVKASSRIDQGFARFVFVMEPFKSLSDRFAALASSLHHLGSYLDQSHRFELDTQLWSRLCELEDQTVLVGSSFKSGMGEVEELHDWLDGVLTPALAEVRIQTGSSSMVHEILDVHSYLCDSLVKIMSILSIYHAGIQRIHKLVHTLQHTFSLPPRHLNHVASWSMNTAVSLLSASSGLAILSSISACLQFHSQGGLSASSDHPHGISY</sequence>
<organism evidence="2 3">
    <name type="scientific">Puccinia coronata f. sp. avenae</name>
    <dbReference type="NCBI Taxonomy" id="200324"/>
    <lineage>
        <taxon>Eukaryota</taxon>
        <taxon>Fungi</taxon>
        <taxon>Dikarya</taxon>
        <taxon>Basidiomycota</taxon>
        <taxon>Pucciniomycotina</taxon>
        <taxon>Pucciniomycetes</taxon>
        <taxon>Pucciniales</taxon>
        <taxon>Pucciniaceae</taxon>
        <taxon>Puccinia</taxon>
    </lineage>
</organism>
<evidence type="ECO:0000256" key="1">
    <source>
        <dbReference type="SAM" id="MobiDB-lite"/>
    </source>
</evidence>
<reference evidence="2 3" key="1">
    <citation type="submission" date="2017-11" db="EMBL/GenBank/DDBJ databases">
        <title>De novo assembly and phasing of dikaryotic genomes from two isolates of Puccinia coronata f. sp. avenae, the causal agent of oat crown rust.</title>
        <authorList>
            <person name="Miller M.E."/>
            <person name="Zhang Y."/>
            <person name="Omidvar V."/>
            <person name="Sperschneider J."/>
            <person name="Schwessinger B."/>
            <person name="Raley C."/>
            <person name="Palmer J.M."/>
            <person name="Garnica D."/>
            <person name="Upadhyaya N."/>
            <person name="Rathjen J."/>
            <person name="Taylor J.M."/>
            <person name="Park R.F."/>
            <person name="Dodds P.N."/>
            <person name="Hirsch C.D."/>
            <person name="Kianian S.F."/>
            <person name="Figueroa M."/>
        </authorList>
    </citation>
    <scope>NUCLEOTIDE SEQUENCE [LARGE SCALE GENOMIC DNA]</scope>
    <source>
        <strain evidence="2">12SD80</strain>
    </source>
</reference>
<feature type="region of interest" description="Disordered" evidence="1">
    <location>
        <begin position="1"/>
        <end position="126"/>
    </location>
</feature>
<feature type="compositionally biased region" description="Basic residues" evidence="1">
    <location>
        <begin position="48"/>
        <end position="61"/>
    </location>
</feature>
<feature type="compositionally biased region" description="Acidic residues" evidence="1">
    <location>
        <begin position="105"/>
        <end position="125"/>
    </location>
</feature>
<evidence type="ECO:0000313" key="2">
    <source>
        <dbReference type="EMBL" id="PLW42273.1"/>
    </source>
</evidence>
<dbReference type="AlphaFoldDB" id="A0A2N5UWY5"/>
<feature type="compositionally biased region" description="Polar residues" evidence="1">
    <location>
        <begin position="1"/>
        <end position="19"/>
    </location>
</feature>
<feature type="compositionally biased region" description="Acidic residues" evidence="1">
    <location>
        <begin position="81"/>
        <end position="91"/>
    </location>
</feature>
<proteinExistence type="predicted"/>
<feature type="compositionally biased region" description="Low complexity" evidence="1">
    <location>
        <begin position="92"/>
        <end position="101"/>
    </location>
</feature>
<dbReference type="EMBL" id="PGCI01000080">
    <property type="protein sequence ID" value="PLW42273.1"/>
    <property type="molecule type" value="Genomic_DNA"/>
</dbReference>
<feature type="region of interest" description="Disordered" evidence="1">
    <location>
        <begin position="139"/>
        <end position="159"/>
    </location>
</feature>
<gene>
    <name evidence="2" type="ORF">PCASD_07714</name>
</gene>
<evidence type="ECO:0000313" key="3">
    <source>
        <dbReference type="Proteomes" id="UP000235392"/>
    </source>
</evidence>
<accession>A0A2N5UWY5</accession>